<reference evidence="1 2" key="1">
    <citation type="submission" date="2023-12" db="EMBL/GenBank/DDBJ databases">
        <title>Novel species of the genus Arcicella isolated from rivers.</title>
        <authorList>
            <person name="Lu H."/>
        </authorList>
    </citation>
    <scope>NUCLEOTIDE SEQUENCE [LARGE SCALE GENOMIC DNA]</scope>
    <source>
        <strain evidence="1 2">LMG 21963</strain>
    </source>
</reference>
<protein>
    <submittedName>
        <fullName evidence="1">Uncharacterized protein</fullName>
    </submittedName>
</protein>
<dbReference type="Proteomes" id="UP001304671">
    <property type="component" value="Unassembled WGS sequence"/>
</dbReference>
<name>A0ABU5QMA5_9BACT</name>
<comment type="caution">
    <text evidence="1">The sequence shown here is derived from an EMBL/GenBank/DDBJ whole genome shotgun (WGS) entry which is preliminary data.</text>
</comment>
<gene>
    <name evidence="1" type="ORF">VB264_09315</name>
</gene>
<dbReference type="EMBL" id="JAYFUL010000011">
    <property type="protein sequence ID" value="MEA5257984.1"/>
    <property type="molecule type" value="Genomic_DNA"/>
</dbReference>
<keyword evidence="2" id="KW-1185">Reference proteome</keyword>
<evidence type="ECO:0000313" key="1">
    <source>
        <dbReference type="EMBL" id="MEA5257984.1"/>
    </source>
</evidence>
<accession>A0ABU5QMA5</accession>
<evidence type="ECO:0000313" key="2">
    <source>
        <dbReference type="Proteomes" id="UP001304671"/>
    </source>
</evidence>
<dbReference type="RefSeq" id="WP_323248746.1">
    <property type="nucleotide sequence ID" value="NZ_JAYFUL010000011.1"/>
</dbReference>
<proteinExistence type="predicted"/>
<organism evidence="1 2">
    <name type="scientific">Arcicella aquatica</name>
    <dbReference type="NCBI Taxonomy" id="217141"/>
    <lineage>
        <taxon>Bacteria</taxon>
        <taxon>Pseudomonadati</taxon>
        <taxon>Bacteroidota</taxon>
        <taxon>Cytophagia</taxon>
        <taxon>Cytophagales</taxon>
        <taxon>Flectobacillaceae</taxon>
        <taxon>Arcicella</taxon>
    </lineage>
</organism>
<sequence>MENQKGNADLTDAVEIVFINKRAGLIMDRKAFQRPFKDSVELINAVQKIYLATEITIT</sequence>